<gene>
    <name evidence="1" type="ORF">CJEDD_09010</name>
</gene>
<evidence type="ECO:0000313" key="2">
    <source>
        <dbReference type="Proteomes" id="UP001218071"/>
    </source>
</evidence>
<protein>
    <submittedName>
        <fullName evidence="1">Uncharacterized protein</fullName>
    </submittedName>
</protein>
<dbReference type="EMBL" id="CP063194">
    <property type="protein sequence ID" value="WCZ39389.1"/>
    <property type="molecule type" value="Genomic_DNA"/>
</dbReference>
<sequence>MMNPIFLARPVRTLEDFGRAIASAAFGPAGAAERPAAANLDALADLLRETRVKRVVVADCGLPEASLRSVLEVFADEGVELVI</sequence>
<evidence type="ECO:0000313" key="1">
    <source>
        <dbReference type="EMBL" id="WCZ39389.1"/>
    </source>
</evidence>
<dbReference type="Proteomes" id="UP001218071">
    <property type="component" value="Chromosome"/>
</dbReference>
<dbReference type="RefSeq" id="WP_042407314.1">
    <property type="nucleotide sequence ID" value="NZ_CBYN010000053.1"/>
</dbReference>
<proteinExistence type="predicted"/>
<keyword evidence="2" id="KW-1185">Reference proteome</keyword>
<reference evidence="1 2" key="1">
    <citation type="submission" date="2020-10" db="EMBL/GenBank/DDBJ databases">
        <title>Complete genome sequence of Corynebacterium jeddahense DSM 45997, type strain of Corynebacterium jeddahense.</title>
        <authorList>
            <person name="Busche T."/>
            <person name="Kalinowski J."/>
            <person name="Ruckert C."/>
        </authorList>
    </citation>
    <scope>NUCLEOTIDE SEQUENCE [LARGE SCALE GENOMIC DNA]</scope>
    <source>
        <strain evidence="1 2">DSM 45997</strain>
    </source>
</reference>
<name>A0ABY7UNZ6_9CORY</name>
<organism evidence="1 2">
    <name type="scientific">Corynebacterium jeddahense</name>
    <dbReference type="NCBI Taxonomy" id="1414719"/>
    <lineage>
        <taxon>Bacteria</taxon>
        <taxon>Bacillati</taxon>
        <taxon>Actinomycetota</taxon>
        <taxon>Actinomycetes</taxon>
        <taxon>Mycobacteriales</taxon>
        <taxon>Corynebacteriaceae</taxon>
        <taxon>Corynebacterium</taxon>
    </lineage>
</organism>
<accession>A0ABY7UNZ6</accession>